<accession>Q583B1</accession>
<evidence type="ECO:0000313" key="2">
    <source>
        <dbReference type="EMBL" id="AAX80806.1"/>
    </source>
</evidence>
<reference evidence="2" key="2">
    <citation type="submission" date="2001-01" db="EMBL/GenBank/DDBJ databases">
        <authorList>
            <person name="El-Sayed N.M."/>
            <person name="Khalak H."/>
            <person name="Adams M.D."/>
        </authorList>
    </citation>
    <scope>NUCLEOTIDE SEQUENCE</scope>
    <source>
        <strain evidence="2">GUTat10.1</strain>
    </source>
</reference>
<keyword evidence="1" id="KW-0732">Signal</keyword>
<evidence type="ECO:0008006" key="3">
    <source>
        <dbReference type="Google" id="ProtNLM"/>
    </source>
</evidence>
<evidence type="ECO:0000256" key="1">
    <source>
        <dbReference type="SAM" id="SignalP"/>
    </source>
</evidence>
<proteinExistence type="predicted"/>
<feature type="chain" id="PRO_5004251721" description="Secreted protein" evidence="1">
    <location>
        <begin position="28"/>
        <end position="53"/>
    </location>
</feature>
<protein>
    <recommendedName>
        <fullName evidence="3">Secreted protein</fullName>
    </recommendedName>
</protein>
<organism evidence="2">
    <name type="scientific">Trypanosoma brucei</name>
    <dbReference type="NCBI Taxonomy" id="5691"/>
    <lineage>
        <taxon>Eukaryota</taxon>
        <taxon>Discoba</taxon>
        <taxon>Euglenozoa</taxon>
        <taxon>Kinetoplastea</taxon>
        <taxon>Metakinetoplastina</taxon>
        <taxon>Trypanosomatida</taxon>
        <taxon>Trypanosomatidae</taxon>
        <taxon>Trypanosoma</taxon>
    </lineage>
</organism>
<gene>
    <name evidence="2" type="ORF">Tb04.4J6.150</name>
</gene>
<reference evidence="2" key="3">
    <citation type="submission" date="2005-04" db="EMBL/GenBank/DDBJ databases">
        <authorList>
            <person name="Haas B."/>
            <person name="Blandin G."/>
            <person name="El-Sayed N."/>
        </authorList>
    </citation>
    <scope>NUCLEOTIDE SEQUENCE</scope>
    <source>
        <strain evidence="2">GUTat10.1</strain>
    </source>
</reference>
<dbReference type="EMBL" id="AC087606">
    <property type="protein sequence ID" value="AAX80806.1"/>
    <property type="molecule type" value="Genomic_DNA"/>
</dbReference>
<name>Q583B1_9TRYP</name>
<reference evidence="2" key="1">
    <citation type="submission" date="2001-01" db="EMBL/GenBank/DDBJ databases">
        <authorList>
            <person name="Ghedin E."/>
            <person name="Blandin G."/>
            <person name="Bartholomeu D."/>
            <person name="Caler E."/>
            <person name="Haas B."/>
            <person name="Hannick L."/>
            <person name="Shallom J."/>
            <person name="Hou L."/>
            <person name="Djikeng A."/>
            <person name="Feldblyum T."/>
            <person name="Hostetler J."/>
            <person name="Johnson J."/>
            <person name="Jones K."/>
            <person name="Koo H.L."/>
            <person name="Larkin C."/>
            <person name="Pai G."/>
            <person name="Peterson J."/>
            <person name="Khalak H.G."/>
            <person name="Salzberg S."/>
            <person name="Simpson A.J."/>
            <person name="Tallon L."/>
            <person name="Van Aken S."/>
            <person name="Wanless D."/>
            <person name="White O."/>
            <person name="Wortman J."/>
            <person name="Fraser C.M."/>
            <person name="El-Sayed N.M.A."/>
        </authorList>
    </citation>
    <scope>NUCLEOTIDE SEQUENCE</scope>
    <source>
        <strain evidence="2">GUTat10.1</strain>
    </source>
</reference>
<sequence>MDVGYCCCCYCYFVFVLSFTRLDAVVAVRISSDICAAVFGGGLAVGESALRRL</sequence>
<dbReference type="AlphaFoldDB" id="Q583B1"/>
<feature type="signal peptide" evidence="1">
    <location>
        <begin position="1"/>
        <end position="27"/>
    </location>
</feature>